<feature type="transmembrane region" description="Helical" evidence="7">
    <location>
        <begin position="79"/>
        <end position="102"/>
    </location>
</feature>
<dbReference type="OrthoDB" id="9811036at2"/>
<keyword evidence="4" id="KW-0201">Cytochrome c-type biogenesis</keyword>
<dbReference type="InterPro" id="IPR013766">
    <property type="entry name" value="Thioredoxin_domain"/>
</dbReference>
<evidence type="ECO:0000256" key="4">
    <source>
        <dbReference type="ARBA" id="ARBA00022748"/>
    </source>
</evidence>
<dbReference type="SUPFAM" id="SSF52833">
    <property type="entry name" value="Thioredoxin-like"/>
    <property type="match status" value="1"/>
</dbReference>
<keyword evidence="3 7" id="KW-0812">Transmembrane</keyword>
<dbReference type="Gene3D" id="3.40.30.10">
    <property type="entry name" value="Glutaredoxin"/>
    <property type="match status" value="1"/>
</dbReference>
<dbReference type="InterPro" id="IPR012336">
    <property type="entry name" value="Thioredoxin-like_fold"/>
</dbReference>
<keyword evidence="8" id="KW-0732">Signal</keyword>
<reference evidence="10 11" key="1">
    <citation type="submission" date="2015-04" db="EMBL/GenBank/DDBJ databases">
        <title>Complete genome sequence of Sulfurovum lithotrophicum ATCC BAA-797T.</title>
        <authorList>
            <person name="Ahn J."/>
            <person name="Park G."/>
            <person name="Jeon W."/>
            <person name="Jang Y."/>
            <person name="Jang M."/>
            <person name="Lee H."/>
            <person name="Lee H."/>
        </authorList>
    </citation>
    <scope>NUCLEOTIDE SEQUENCE [LARGE SCALE GENOMIC DNA]</scope>
    <source>
        <strain evidence="11">ATCC BAA-797 / 42BKT</strain>
    </source>
</reference>
<feature type="transmembrane region" description="Helical" evidence="7">
    <location>
        <begin position="288"/>
        <end position="310"/>
    </location>
</feature>
<dbReference type="AlphaFoldDB" id="A0A7U4RQW1"/>
<dbReference type="NCBIfam" id="NF001419">
    <property type="entry name" value="PRK00293.1"/>
    <property type="match status" value="1"/>
</dbReference>
<evidence type="ECO:0000256" key="8">
    <source>
        <dbReference type="SAM" id="SignalP"/>
    </source>
</evidence>
<keyword evidence="11" id="KW-1185">Reference proteome</keyword>
<dbReference type="Pfam" id="PF13098">
    <property type="entry name" value="Thioredoxin_2"/>
    <property type="match status" value="1"/>
</dbReference>
<evidence type="ECO:0000256" key="7">
    <source>
        <dbReference type="SAM" id="Phobius"/>
    </source>
</evidence>
<keyword evidence="6 7" id="KW-0472">Membrane</keyword>
<dbReference type="Pfam" id="PF02683">
    <property type="entry name" value="DsbD_TM"/>
    <property type="match status" value="1"/>
</dbReference>
<dbReference type="InterPro" id="IPR003834">
    <property type="entry name" value="Cyt_c_assmbl_TM_dom"/>
</dbReference>
<dbReference type="KEGG" id="slh:YH65_07795"/>
<feature type="transmembrane region" description="Helical" evidence="7">
    <location>
        <begin position="195"/>
        <end position="223"/>
    </location>
</feature>
<dbReference type="InterPro" id="IPR036249">
    <property type="entry name" value="Thioredoxin-like_sf"/>
</dbReference>
<dbReference type="GO" id="GO:0015035">
    <property type="term" value="F:protein-disulfide reductase activity"/>
    <property type="evidence" value="ECO:0007669"/>
    <property type="project" value="TreeGrafter"/>
</dbReference>
<name>A0A7U4RQW1_9BACT</name>
<organism evidence="10 11">
    <name type="scientific">Sulfurovum lithotrophicum</name>
    <dbReference type="NCBI Taxonomy" id="206403"/>
    <lineage>
        <taxon>Bacteria</taxon>
        <taxon>Pseudomonadati</taxon>
        <taxon>Campylobacterota</taxon>
        <taxon>Epsilonproteobacteria</taxon>
        <taxon>Campylobacterales</taxon>
        <taxon>Sulfurovaceae</taxon>
        <taxon>Sulfurovum</taxon>
    </lineage>
</organism>
<evidence type="ECO:0000256" key="1">
    <source>
        <dbReference type="ARBA" id="ARBA00004651"/>
    </source>
</evidence>
<reference evidence="11" key="2">
    <citation type="journal article" date="2017" name="Stand. Genomic Sci.">
        <title>Complete genome sequence of the sulfur-oxidizing chemolithoautotrophic Sulfurovum lithotrophicum 42BKTT.</title>
        <authorList>
            <person name="Jeon W."/>
            <person name="Priscilla L."/>
            <person name="Park G."/>
            <person name="Lee H."/>
            <person name="Lee N."/>
            <person name="Lee D."/>
            <person name="Kwon H."/>
            <person name="Ahn I."/>
            <person name="Lee C."/>
            <person name="Lee H."/>
            <person name="Ahn J."/>
        </authorList>
    </citation>
    <scope>NUCLEOTIDE SEQUENCE [LARGE SCALE GENOMIC DNA]</scope>
    <source>
        <strain evidence="11">ATCC BAA-797 / 42BKT</strain>
    </source>
</reference>
<sequence length="456" mass="49874">MKKNRWMILSVFVLLSATLLYAGVDTETVSGNEGVLSLALGSFVAGLLLTFTPCVLPMVPIVSSIIVGQGKEITKAKALYLSAAYVLGTILTYTVMGALAGATGEQLQAYFQNVWAIGAISLIFVAMALSMFGLYEIQLPSFIQSKLNASSQHIKGGSGPMVFLLGAISALILGACVSPILISFLGIAIAKADPMLGAVTMFFLALGMGIPLLLLGLGAGHLLPKAGEWMNKIKYTFGVLLLATAIYIFNELDLVPPLLPWGILFIVVSIYLGALRPLGEEARGWYKFLKGIGIVVLVWGMLLLIGAAYGQRDILHPLPKLSLNNVSVIDEKNYIPFTLVKDERELDAKIKEAIKARKLLIIYFYKDTCPVCKKLNATTFQDPKVRAKLKEKYVAVKVNITDTSDEKSQAIRKRFNIFGSPSFVFFDRNGKELKNDLFYGYEDPKEFFDTLDIISD</sequence>
<feature type="transmembrane region" description="Helical" evidence="7">
    <location>
        <begin position="235"/>
        <end position="252"/>
    </location>
</feature>
<evidence type="ECO:0000256" key="2">
    <source>
        <dbReference type="ARBA" id="ARBA00022475"/>
    </source>
</evidence>
<feature type="transmembrane region" description="Helical" evidence="7">
    <location>
        <begin position="114"/>
        <end position="135"/>
    </location>
</feature>
<accession>A0A7U4RQW1</accession>
<evidence type="ECO:0000256" key="5">
    <source>
        <dbReference type="ARBA" id="ARBA00022989"/>
    </source>
</evidence>
<evidence type="ECO:0000256" key="3">
    <source>
        <dbReference type="ARBA" id="ARBA00022692"/>
    </source>
</evidence>
<feature type="transmembrane region" description="Helical" evidence="7">
    <location>
        <begin position="162"/>
        <end position="189"/>
    </location>
</feature>
<evidence type="ECO:0000313" key="11">
    <source>
        <dbReference type="Proteomes" id="UP000034444"/>
    </source>
</evidence>
<dbReference type="RefSeq" id="WP_046551381.1">
    <property type="nucleotide sequence ID" value="NZ_CP011308.1"/>
</dbReference>
<dbReference type="GO" id="GO:0045454">
    <property type="term" value="P:cell redox homeostasis"/>
    <property type="evidence" value="ECO:0007669"/>
    <property type="project" value="TreeGrafter"/>
</dbReference>
<gene>
    <name evidence="10" type="ORF">YH65_07795</name>
</gene>
<comment type="subcellular location">
    <subcellularLocation>
        <location evidence="1">Cell membrane</location>
        <topology evidence="1">Multi-pass membrane protein</topology>
    </subcellularLocation>
</comment>
<evidence type="ECO:0000256" key="6">
    <source>
        <dbReference type="ARBA" id="ARBA00023136"/>
    </source>
</evidence>
<keyword evidence="5 7" id="KW-1133">Transmembrane helix</keyword>
<dbReference type="EMBL" id="CP011308">
    <property type="protein sequence ID" value="AKF25303.1"/>
    <property type="molecule type" value="Genomic_DNA"/>
</dbReference>
<dbReference type="GO" id="GO:0005886">
    <property type="term" value="C:plasma membrane"/>
    <property type="evidence" value="ECO:0007669"/>
    <property type="project" value="UniProtKB-SubCell"/>
</dbReference>
<feature type="signal peptide" evidence="8">
    <location>
        <begin position="1"/>
        <end position="22"/>
    </location>
</feature>
<dbReference type="Proteomes" id="UP000034444">
    <property type="component" value="Chromosome"/>
</dbReference>
<proteinExistence type="predicted"/>
<evidence type="ECO:0000259" key="9">
    <source>
        <dbReference type="PROSITE" id="PS51352"/>
    </source>
</evidence>
<feature type="transmembrane region" description="Helical" evidence="7">
    <location>
        <begin position="38"/>
        <end position="67"/>
    </location>
</feature>
<evidence type="ECO:0000313" key="10">
    <source>
        <dbReference type="EMBL" id="AKF25303.1"/>
    </source>
</evidence>
<feature type="transmembrane region" description="Helical" evidence="7">
    <location>
        <begin position="258"/>
        <end position="276"/>
    </location>
</feature>
<dbReference type="PANTHER" id="PTHR32234">
    <property type="entry name" value="THIOL:DISULFIDE INTERCHANGE PROTEIN DSBD"/>
    <property type="match status" value="1"/>
</dbReference>
<dbReference type="PANTHER" id="PTHR32234:SF0">
    <property type="entry name" value="THIOL:DISULFIDE INTERCHANGE PROTEIN DSBD"/>
    <property type="match status" value="1"/>
</dbReference>
<feature type="domain" description="Thioredoxin" evidence="9">
    <location>
        <begin position="312"/>
        <end position="456"/>
    </location>
</feature>
<dbReference type="GO" id="GO:0017004">
    <property type="term" value="P:cytochrome complex assembly"/>
    <property type="evidence" value="ECO:0007669"/>
    <property type="project" value="UniProtKB-KW"/>
</dbReference>
<keyword evidence="2" id="KW-1003">Cell membrane</keyword>
<protein>
    <submittedName>
        <fullName evidence="10">Cytochrome C biogenesis protein</fullName>
    </submittedName>
</protein>
<feature type="chain" id="PRO_5030739705" evidence="8">
    <location>
        <begin position="23"/>
        <end position="456"/>
    </location>
</feature>
<dbReference type="PROSITE" id="PS51352">
    <property type="entry name" value="THIOREDOXIN_2"/>
    <property type="match status" value="1"/>
</dbReference>